<keyword evidence="5 11" id="KW-0418">Kinase</keyword>
<evidence type="ECO:0000256" key="2">
    <source>
        <dbReference type="ARBA" id="ARBA00022527"/>
    </source>
</evidence>
<dbReference type="AlphaFoldDB" id="A0A5J4V2P3"/>
<accession>A0A5J4V2P3</accession>
<gene>
    <name evidence="11" type="ORF">EZS28_027577</name>
</gene>
<dbReference type="PROSITE" id="PS50011">
    <property type="entry name" value="PROTEIN_KINASE_DOM"/>
    <property type="match status" value="1"/>
</dbReference>
<evidence type="ECO:0000256" key="4">
    <source>
        <dbReference type="ARBA" id="ARBA00022741"/>
    </source>
</evidence>
<dbReference type="InterPro" id="IPR011009">
    <property type="entry name" value="Kinase-like_dom_sf"/>
</dbReference>
<dbReference type="Gene3D" id="1.10.510.10">
    <property type="entry name" value="Transferase(Phosphotransferase) domain 1"/>
    <property type="match status" value="1"/>
</dbReference>
<dbReference type="SUPFAM" id="SSF56112">
    <property type="entry name" value="Protein kinase-like (PK-like)"/>
    <property type="match status" value="1"/>
</dbReference>
<evidence type="ECO:0000313" key="11">
    <source>
        <dbReference type="EMBL" id="KAA6376897.1"/>
    </source>
</evidence>
<keyword evidence="6" id="KW-0067">ATP-binding</keyword>
<feature type="compositionally biased region" description="Low complexity" evidence="9">
    <location>
        <begin position="360"/>
        <end position="379"/>
    </location>
</feature>
<dbReference type="InterPro" id="IPR000719">
    <property type="entry name" value="Prot_kinase_dom"/>
</dbReference>
<keyword evidence="4" id="KW-0547">Nucleotide-binding</keyword>
<dbReference type="EC" id="2.7.11.1" evidence="1"/>
<comment type="catalytic activity">
    <reaction evidence="7">
        <text>L-threonyl-[protein] + ATP = O-phospho-L-threonyl-[protein] + ADP + H(+)</text>
        <dbReference type="Rhea" id="RHEA:46608"/>
        <dbReference type="Rhea" id="RHEA-COMP:11060"/>
        <dbReference type="Rhea" id="RHEA-COMP:11605"/>
        <dbReference type="ChEBI" id="CHEBI:15378"/>
        <dbReference type="ChEBI" id="CHEBI:30013"/>
        <dbReference type="ChEBI" id="CHEBI:30616"/>
        <dbReference type="ChEBI" id="CHEBI:61977"/>
        <dbReference type="ChEBI" id="CHEBI:456216"/>
        <dbReference type="EC" id="2.7.11.1"/>
    </reaction>
</comment>
<evidence type="ECO:0000256" key="7">
    <source>
        <dbReference type="ARBA" id="ARBA00047899"/>
    </source>
</evidence>
<dbReference type="OrthoDB" id="1405469at2759"/>
<evidence type="ECO:0000313" key="12">
    <source>
        <dbReference type="Proteomes" id="UP000324800"/>
    </source>
</evidence>
<keyword evidence="2" id="KW-0723">Serine/threonine-protein kinase</keyword>
<evidence type="ECO:0000256" key="5">
    <source>
        <dbReference type="ARBA" id="ARBA00022777"/>
    </source>
</evidence>
<evidence type="ECO:0000256" key="6">
    <source>
        <dbReference type="ARBA" id="ARBA00022840"/>
    </source>
</evidence>
<dbReference type="EMBL" id="SNRW01010205">
    <property type="protein sequence ID" value="KAA6376897.1"/>
    <property type="molecule type" value="Genomic_DNA"/>
</dbReference>
<comment type="caution">
    <text evidence="11">The sequence shown here is derived from an EMBL/GenBank/DDBJ whole genome shotgun (WGS) entry which is preliminary data.</text>
</comment>
<evidence type="ECO:0000256" key="8">
    <source>
        <dbReference type="ARBA" id="ARBA00048679"/>
    </source>
</evidence>
<dbReference type="GO" id="GO:0005524">
    <property type="term" value="F:ATP binding"/>
    <property type="evidence" value="ECO:0007669"/>
    <property type="project" value="UniProtKB-KW"/>
</dbReference>
<name>A0A5J4V2P3_9EUKA</name>
<comment type="catalytic activity">
    <reaction evidence="8">
        <text>L-seryl-[protein] + ATP = O-phospho-L-seryl-[protein] + ADP + H(+)</text>
        <dbReference type="Rhea" id="RHEA:17989"/>
        <dbReference type="Rhea" id="RHEA-COMP:9863"/>
        <dbReference type="Rhea" id="RHEA-COMP:11604"/>
        <dbReference type="ChEBI" id="CHEBI:15378"/>
        <dbReference type="ChEBI" id="CHEBI:29999"/>
        <dbReference type="ChEBI" id="CHEBI:30616"/>
        <dbReference type="ChEBI" id="CHEBI:83421"/>
        <dbReference type="ChEBI" id="CHEBI:456216"/>
        <dbReference type="EC" id="2.7.11.1"/>
    </reaction>
</comment>
<dbReference type="PANTHER" id="PTHR43671:SF98">
    <property type="entry name" value="SERINE_THREONINE-PROTEIN KINASE NEK11"/>
    <property type="match status" value="1"/>
</dbReference>
<dbReference type="GO" id="GO:0004674">
    <property type="term" value="F:protein serine/threonine kinase activity"/>
    <property type="evidence" value="ECO:0007669"/>
    <property type="project" value="UniProtKB-KW"/>
</dbReference>
<sequence>MANMESIDNFSIERALPEGSFGRCSMAQHRTNRKHYVIKEIPLGEADASDIQNSLVSFTLDIPKTLKSVSQFDSVRNIYFVFEYQRNSLEKLVQTTISENKKIPIKQVGDILLETALSLEGLHNQDIVHRNLKPTNCFLTKDKQVIFGDFGIPDNFLLRKLSFSFTRNEFLQFYSPELIQNNGRLSSDDEEYNKKTDIWSLGVIGHYLMFLRLPFQHKLNDKLKQLILNTLPAGLKDTDRKRANPLSALLFNMLEKDPDNRPTLHEVIETLKKIKADEESKSTEHFASDKSSKVDESKLNKNQTRELHKQKELKEKRDKEKKLALKRKKEEQDLFDNHFQYPEPQQKNRDAYYSRPQDWMSNSDLSNSSQISSLNMSQNRSQISQGSFGNRRQESPQPPSYSPLSIGSQHSSQQKPLPVLPQYKNIARAFVQTAP</sequence>
<feature type="non-terminal residue" evidence="11">
    <location>
        <position position="435"/>
    </location>
</feature>
<dbReference type="Pfam" id="PF00069">
    <property type="entry name" value="Pkinase"/>
    <property type="match status" value="1"/>
</dbReference>
<dbReference type="Proteomes" id="UP000324800">
    <property type="component" value="Unassembled WGS sequence"/>
</dbReference>
<reference evidence="11 12" key="1">
    <citation type="submission" date="2019-03" db="EMBL/GenBank/DDBJ databases">
        <title>Single cell metagenomics reveals metabolic interactions within the superorganism composed of flagellate Streblomastix strix and complex community of Bacteroidetes bacteria on its surface.</title>
        <authorList>
            <person name="Treitli S.C."/>
            <person name="Kolisko M."/>
            <person name="Husnik F."/>
            <person name="Keeling P."/>
            <person name="Hampl V."/>
        </authorList>
    </citation>
    <scope>NUCLEOTIDE SEQUENCE [LARGE SCALE GENOMIC DNA]</scope>
    <source>
        <strain evidence="11">ST1C</strain>
    </source>
</reference>
<evidence type="ECO:0000256" key="9">
    <source>
        <dbReference type="SAM" id="MobiDB-lite"/>
    </source>
</evidence>
<feature type="domain" description="Protein kinase" evidence="10">
    <location>
        <begin position="10"/>
        <end position="274"/>
    </location>
</feature>
<feature type="compositionally biased region" description="Polar residues" evidence="9">
    <location>
        <begin position="380"/>
        <end position="390"/>
    </location>
</feature>
<dbReference type="Gene3D" id="3.30.200.20">
    <property type="entry name" value="Phosphorylase Kinase, domain 1"/>
    <property type="match status" value="1"/>
</dbReference>
<dbReference type="InterPro" id="IPR050660">
    <property type="entry name" value="NEK_Ser/Thr_kinase"/>
</dbReference>
<feature type="compositionally biased region" description="Basic and acidic residues" evidence="9">
    <location>
        <begin position="278"/>
        <end position="336"/>
    </location>
</feature>
<evidence type="ECO:0000256" key="3">
    <source>
        <dbReference type="ARBA" id="ARBA00022679"/>
    </source>
</evidence>
<protein>
    <recommendedName>
        <fullName evidence="1">non-specific serine/threonine protein kinase</fullName>
        <ecNumber evidence="1">2.7.11.1</ecNumber>
    </recommendedName>
</protein>
<keyword evidence="3" id="KW-0808">Transferase</keyword>
<evidence type="ECO:0000259" key="10">
    <source>
        <dbReference type="PROSITE" id="PS50011"/>
    </source>
</evidence>
<evidence type="ECO:0000256" key="1">
    <source>
        <dbReference type="ARBA" id="ARBA00012513"/>
    </source>
</evidence>
<feature type="compositionally biased region" description="Polar residues" evidence="9">
    <location>
        <begin position="402"/>
        <end position="415"/>
    </location>
</feature>
<dbReference type="PANTHER" id="PTHR43671">
    <property type="entry name" value="SERINE/THREONINE-PROTEIN KINASE NEK"/>
    <property type="match status" value="1"/>
</dbReference>
<feature type="region of interest" description="Disordered" evidence="9">
    <location>
        <begin position="278"/>
        <end position="420"/>
    </location>
</feature>
<organism evidence="11 12">
    <name type="scientific">Streblomastix strix</name>
    <dbReference type="NCBI Taxonomy" id="222440"/>
    <lineage>
        <taxon>Eukaryota</taxon>
        <taxon>Metamonada</taxon>
        <taxon>Preaxostyla</taxon>
        <taxon>Oxymonadida</taxon>
        <taxon>Streblomastigidae</taxon>
        <taxon>Streblomastix</taxon>
    </lineage>
</organism>
<proteinExistence type="predicted"/>